<organism evidence="2 3">
    <name type="scientific">Nelumbo nucifera</name>
    <name type="common">Sacred lotus</name>
    <dbReference type="NCBI Taxonomy" id="4432"/>
    <lineage>
        <taxon>Eukaryota</taxon>
        <taxon>Viridiplantae</taxon>
        <taxon>Streptophyta</taxon>
        <taxon>Embryophyta</taxon>
        <taxon>Tracheophyta</taxon>
        <taxon>Spermatophyta</taxon>
        <taxon>Magnoliopsida</taxon>
        <taxon>Proteales</taxon>
        <taxon>Nelumbonaceae</taxon>
        <taxon>Nelumbo</taxon>
    </lineage>
</organism>
<dbReference type="AlphaFoldDB" id="A0A822YIW2"/>
<evidence type="ECO:0000313" key="2">
    <source>
        <dbReference type="EMBL" id="DAD32520.1"/>
    </source>
</evidence>
<evidence type="ECO:0000313" key="3">
    <source>
        <dbReference type="Proteomes" id="UP000607653"/>
    </source>
</evidence>
<name>A0A822YIW2_NELNU</name>
<feature type="region of interest" description="Disordered" evidence="1">
    <location>
        <begin position="99"/>
        <end position="118"/>
    </location>
</feature>
<protein>
    <submittedName>
        <fullName evidence="2">Uncharacterized protein</fullName>
    </submittedName>
</protein>
<comment type="caution">
    <text evidence="2">The sequence shown here is derived from an EMBL/GenBank/DDBJ whole genome shotgun (WGS) entry which is preliminary data.</text>
</comment>
<sequence>MAFRPLTCLGGDRLVENCMLANPSKCSINMGVHDVAMDYNYKEALISSNHGAGSPKVVMCWYAHYNYYCIPCMKGHAMGEQAYLRCYGMQVETIDSTPIPEKFQNSENMERSACIKSE</sequence>
<accession>A0A822YIW2</accession>
<gene>
    <name evidence="2" type="ORF">HUJ06_011371</name>
</gene>
<dbReference type="Proteomes" id="UP000607653">
    <property type="component" value="Unassembled WGS sequence"/>
</dbReference>
<evidence type="ECO:0000256" key="1">
    <source>
        <dbReference type="SAM" id="MobiDB-lite"/>
    </source>
</evidence>
<dbReference type="EMBL" id="DUZY01000003">
    <property type="protein sequence ID" value="DAD32520.1"/>
    <property type="molecule type" value="Genomic_DNA"/>
</dbReference>
<reference evidence="2 3" key="1">
    <citation type="journal article" date="2020" name="Mol. Biol. Evol.">
        <title>Distinct Expression and Methylation Patterns for Genes with Different Fates following a Single Whole-Genome Duplication in Flowering Plants.</title>
        <authorList>
            <person name="Shi T."/>
            <person name="Rahmani R.S."/>
            <person name="Gugger P.F."/>
            <person name="Wang M."/>
            <person name="Li H."/>
            <person name="Zhang Y."/>
            <person name="Li Z."/>
            <person name="Wang Q."/>
            <person name="Van de Peer Y."/>
            <person name="Marchal K."/>
            <person name="Chen J."/>
        </authorList>
    </citation>
    <scope>NUCLEOTIDE SEQUENCE [LARGE SCALE GENOMIC DNA]</scope>
    <source>
        <tissue evidence="2">Leaf</tissue>
    </source>
</reference>
<proteinExistence type="predicted"/>
<keyword evidence="3" id="KW-1185">Reference proteome</keyword>